<dbReference type="HOGENOM" id="CLU_003291_3_0_12"/>
<sequence>MKVLIIGGVAGGATTAARLRRIQEDAEIVIFERGGYISYANCGLPYYIGDVIQDRDRLFVQTPESFRENLNIDVRIRSEVTSIDPESKHISVKNLETGEEYRESYDKLVLSPGAEPVKPPIPGIQSEGIFTLRSVPETDAIKTFVEEHNPRKAVIVGAGFIGLEMAENLHEKGLYVTIVEMAQQVMNVVDYEMAAQVHQHLKTKDVEFYLQDGVSNFSRQKGADGQERIIITLQSGRTIETDMVILSIGVRPESRLARDCGIETGETGGIKVNSHLETSEKDIYAVGDAIEFINPITKQPTITYLAGPANKQGRICADNIVFGNQKEYRGSISTAIAKVFDITVASTGASEKTLNKHRIPYHSIITHGSSHAGYYPNAMPVTIKTLFSKDEGRVLGAQIIGYEGVDKRIDMIAAVIRQEGSVQDLMELEHAYAPPYSSAKDPVNIAGFVAENILTGRSRHIHWNEVAAGCNPDEMQLVDVRTPEEYQLGSIDGAVNIPVYEVRSRLGELDRNKTIIVFCGVGLRAYQAERILRQNGFEDVFNLSGGYKTYEYAAQKQSNEDIFENDTIWKDDNIYQVDPDRKSAQPGSAPVSDSVMASAAGIKKMEIDARGLQCPGPIMALKKSVDSASEGQIIRETATDPGFYKDVKSWCNMTGNTLVSLEQDGANIVAEVRKAAARDSAAQNGTAGRSGSNAGNESTMVVFSDSLDQALANFVIANGAASAGKKVTLFFTFWGLSVIKKSRKTRGVKKDFMGKMFSLMLPRGSKKLGLSKMNMAGMGAGMMRRRMKKLNIDSLETMIDQARENGVRMVACQMSMDVMGVKAEELIDGVEIGGVASYLEAASSAGVNLFI</sequence>
<dbReference type="PROSITE" id="PS50206">
    <property type="entry name" value="RHODANESE_3"/>
    <property type="match status" value="1"/>
</dbReference>
<dbReference type="Pfam" id="PF07992">
    <property type="entry name" value="Pyr_redox_2"/>
    <property type="match status" value="1"/>
</dbReference>
<dbReference type="OrthoDB" id="9802028at2"/>
<keyword evidence="9" id="KW-1185">Reference proteome</keyword>
<dbReference type="Pfam" id="PF02852">
    <property type="entry name" value="Pyr_redox_dim"/>
    <property type="match status" value="1"/>
</dbReference>
<dbReference type="InterPro" id="IPR001763">
    <property type="entry name" value="Rhodanese-like_dom"/>
</dbReference>
<accession>V5WF96</accession>
<keyword evidence="6" id="KW-0676">Redox-active center</keyword>
<evidence type="ECO:0000256" key="2">
    <source>
        <dbReference type="ARBA" id="ARBA00009130"/>
    </source>
</evidence>
<dbReference type="SUPFAM" id="SSF64307">
    <property type="entry name" value="SirA-like"/>
    <property type="match status" value="1"/>
</dbReference>
<feature type="domain" description="Rhodanese" evidence="7">
    <location>
        <begin position="471"/>
        <end position="559"/>
    </location>
</feature>
<dbReference type="PANTHER" id="PTHR43429">
    <property type="entry name" value="PYRIDINE NUCLEOTIDE-DISULFIDE OXIDOREDUCTASE DOMAIN-CONTAINING"/>
    <property type="match status" value="1"/>
</dbReference>
<dbReference type="eggNOG" id="COG0446">
    <property type="taxonomic scope" value="Bacteria"/>
</dbReference>
<name>V5WF96_9SPIO</name>
<evidence type="ECO:0000313" key="9">
    <source>
        <dbReference type="Proteomes" id="UP000018680"/>
    </source>
</evidence>
<dbReference type="STRING" id="1307761.L21SP2_0797"/>
<dbReference type="SUPFAM" id="SSF52821">
    <property type="entry name" value="Rhodanese/Cell cycle control phosphatase"/>
    <property type="match status" value="1"/>
</dbReference>
<dbReference type="RefSeq" id="WP_024267150.1">
    <property type="nucleotide sequence ID" value="NC_023035.1"/>
</dbReference>
<dbReference type="Pfam" id="PF13686">
    <property type="entry name" value="DrsE_2"/>
    <property type="match status" value="1"/>
</dbReference>
<dbReference type="Pfam" id="PF00581">
    <property type="entry name" value="Rhodanese"/>
    <property type="match status" value="1"/>
</dbReference>
<dbReference type="eggNOG" id="COG0607">
    <property type="taxonomic scope" value="Bacteria"/>
</dbReference>
<keyword evidence="3" id="KW-0285">Flavoprotein</keyword>
<comment type="cofactor">
    <cofactor evidence="1">
        <name>FAD</name>
        <dbReference type="ChEBI" id="CHEBI:57692"/>
    </cofactor>
</comment>
<dbReference type="InterPro" id="IPR023753">
    <property type="entry name" value="FAD/NAD-binding_dom"/>
</dbReference>
<evidence type="ECO:0000256" key="6">
    <source>
        <dbReference type="ARBA" id="ARBA00023284"/>
    </source>
</evidence>
<dbReference type="Gene3D" id="3.40.250.10">
    <property type="entry name" value="Rhodanese-like domain"/>
    <property type="match status" value="1"/>
</dbReference>
<dbReference type="PATRIC" id="fig|1307761.3.peg.798"/>
<dbReference type="EC" id="1.8.1.14" evidence="8"/>
<dbReference type="KEGG" id="slr:L21SP2_0797"/>
<dbReference type="SUPFAM" id="SSF55424">
    <property type="entry name" value="FAD/NAD-linked reductases, dimerisation (C-terminal) domain"/>
    <property type="match status" value="1"/>
</dbReference>
<organism evidence="8 9">
    <name type="scientific">Salinispira pacifica</name>
    <dbReference type="NCBI Taxonomy" id="1307761"/>
    <lineage>
        <taxon>Bacteria</taxon>
        <taxon>Pseudomonadati</taxon>
        <taxon>Spirochaetota</taxon>
        <taxon>Spirochaetia</taxon>
        <taxon>Spirochaetales</taxon>
        <taxon>Spirochaetaceae</taxon>
        <taxon>Salinispira</taxon>
    </lineage>
</organism>
<evidence type="ECO:0000256" key="1">
    <source>
        <dbReference type="ARBA" id="ARBA00001974"/>
    </source>
</evidence>
<dbReference type="PANTHER" id="PTHR43429:SF1">
    <property type="entry name" value="NAD(P)H SULFUR OXIDOREDUCTASE (COA-DEPENDENT)"/>
    <property type="match status" value="1"/>
</dbReference>
<dbReference type="Gene3D" id="3.50.50.60">
    <property type="entry name" value="FAD/NAD(P)-binding domain"/>
    <property type="match status" value="2"/>
</dbReference>
<dbReference type="Proteomes" id="UP000018680">
    <property type="component" value="Chromosome"/>
</dbReference>
<dbReference type="Pfam" id="PF01206">
    <property type="entry name" value="TusA"/>
    <property type="match status" value="1"/>
</dbReference>
<dbReference type="InterPro" id="IPR036873">
    <property type="entry name" value="Rhodanese-like_dom_sf"/>
</dbReference>
<keyword evidence="4" id="KW-0274">FAD</keyword>
<dbReference type="GO" id="GO:0050451">
    <property type="term" value="F:CoA-disulfide reductase (NADPH) activity"/>
    <property type="evidence" value="ECO:0007669"/>
    <property type="project" value="UniProtKB-EC"/>
</dbReference>
<protein>
    <submittedName>
        <fullName evidence="8">Putative CoA-disulfide reductase</fullName>
        <ecNumber evidence="8">1.8.1.14</ecNumber>
    </submittedName>
</protein>
<dbReference type="AlphaFoldDB" id="V5WF96"/>
<gene>
    <name evidence="8" type="ORF">L21SP2_0797</name>
</gene>
<dbReference type="Gene3D" id="3.30.110.40">
    <property type="entry name" value="TusA-like domain"/>
    <property type="match status" value="1"/>
</dbReference>
<dbReference type="SUPFAM" id="SSF51905">
    <property type="entry name" value="FAD/NAD(P)-binding domain"/>
    <property type="match status" value="2"/>
</dbReference>
<evidence type="ECO:0000256" key="5">
    <source>
        <dbReference type="ARBA" id="ARBA00023002"/>
    </source>
</evidence>
<dbReference type="InterPro" id="IPR004099">
    <property type="entry name" value="Pyr_nucl-diS_OxRdtase_dimer"/>
</dbReference>
<dbReference type="InterPro" id="IPR050260">
    <property type="entry name" value="FAD-bd_OxRdtase"/>
</dbReference>
<dbReference type="InterPro" id="IPR036188">
    <property type="entry name" value="FAD/NAD-bd_sf"/>
</dbReference>
<dbReference type="PROSITE" id="PS01148">
    <property type="entry name" value="UPF0033"/>
    <property type="match status" value="1"/>
</dbReference>
<evidence type="ECO:0000259" key="7">
    <source>
        <dbReference type="PROSITE" id="PS50206"/>
    </source>
</evidence>
<dbReference type="InterPro" id="IPR036868">
    <property type="entry name" value="TusA-like_sf"/>
</dbReference>
<evidence type="ECO:0000256" key="3">
    <source>
        <dbReference type="ARBA" id="ARBA00022630"/>
    </source>
</evidence>
<dbReference type="PRINTS" id="PR00368">
    <property type="entry name" value="FADPNR"/>
</dbReference>
<dbReference type="PRINTS" id="PR00411">
    <property type="entry name" value="PNDRDTASEI"/>
</dbReference>
<dbReference type="SUPFAM" id="SSF75169">
    <property type="entry name" value="DsrEFH-like"/>
    <property type="match status" value="1"/>
</dbReference>
<keyword evidence="5 8" id="KW-0560">Oxidoreductase</keyword>
<reference evidence="8 9" key="1">
    <citation type="journal article" date="2015" name="Stand. Genomic Sci.">
        <title>Complete genome sequence and description of Salinispira pacifica gen. nov., sp. nov., a novel spirochaete isolated form a hypersaline microbial mat.</title>
        <authorList>
            <person name="Ben Hania W."/>
            <person name="Joseph M."/>
            <person name="Schumann P."/>
            <person name="Bunk B."/>
            <person name="Fiebig A."/>
            <person name="Sproer C."/>
            <person name="Klenk H.P."/>
            <person name="Fardeau M.L."/>
            <person name="Spring S."/>
        </authorList>
    </citation>
    <scope>NUCLEOTIDE SEQUENCE [LARGE SCALE GENOMIC DNA]</scope>
    <source>
        <strain evidence="8 9">L21-RPul-D2</strain>
    </source>
</reference>
<proteinExistence type="inferred from homology"/>
<dbReference type="InterPro" id="IPR032836">
    <property type="entry name" value="DsrE2-like"/>
</dbReference>
<dbReference type="EMBL" id="CP006939">
    <property type="protein sequence ID" value="AHC14219.1"/>
    <property type="molecule type" value="Genomic_DNA"/>
</dbReference>
<dbReference type="InterPro" id="IPR027396">
    <property type="entry name" value="DsrEFH-like"/>
</dbReference>
<dbReference type="InterPro" id="IPR001455">
    <property type="entry name" value="TusA-like"/>
</dbReference>
<dbReference type="InterPro" id="IPR016156">
    <property type="entry name" value="FAD/NAD-linked_Rdtase_dimer_sf"/>
</dbReference>
<comment type="similarity">
    <text evidence="2">Belongs to the class-III pyridine nucleotide-disulfide oxidoreductase family.</text>
</comment>
<dbReference type="Gene3D" id="3.40.1260.10">
    <property type="entry name" value="DsrEFH-like"/>
    <property type="match status" value="1"/>
</dbReference>
<evidence type="ECO:0000256" key="4">
    <source>
        <dbReference type="ARBA" id="ARBA00022827"/>
    </source>
</evidence>
<dbReference type="eggNOG" id="COG2210">
    <property type="taxonomic scope" value="Bacteria"/>
</dbReference>
<dbReference type="SMART" id="SM00450">
    <property type="entry name" value="RHOD"/>
    <property type="match status" value="1"/>
</dbReference>
<evidence type="ECO:0000313" key="8">
    <source>
        <dbReference type="EMBL" id="AHC14219.1"/>
    </source>
</evidence>